<feature type="compositionally biased region" description="Basic and acidic residues" evidence="8">
    <location>
        <begin position="1563"/>
        <end position="1577"/>
    </location>
</feature>
<dbReference type="Gene3D" id="2.40.50.140">
    <property type="entry name" value="Nucleic acid-binding proteins"/>
    <property type="match status" value="1"/>
</dbReference>
<dbReference type="Pfam" id="PF22379">
    <property type="entry name" value="OB_MCM10"/>
    <property type="match status" value="1"/>
</dbReference>
<feature type="compositionally biased region" description="Low complexity" evidence="8">
    <location>
        <begin position="70"/>
        <end position="80"/>
    </location>
</feature>
<evidence type="ECO:0000259" key="9">
    <source>
        <dbReference type="Pfam" id="PF09329"/>
    </source>
</evidence>
<dbReference type="GO" id="GO:0003688">
    <property type="term" value="F:DNA replication origin binding"/>
    <property type="evidence" value="ECO:0007669"/>
    <property type="project" value="TreeGrafter"/>
</dbReference>
<keyword evidence="7" id="KW-0539">Nucleus</keyword>
<feature type="region of interest" description="Disordered" evidence="8">
    <location>
        <begin position="1057"/>
        <end position="1088"/>
    </location>
</feature>
<dbReference type="InterPro" id="IPR036864">
    <property type="entry name" value="Zn2-C6_fun-type_DNA-bd_sf"/>
</dbReference>
<gene>
    <name evidence="11" type="ORF">VSDG_01345</name>
</gene>
<feature type="region of interest" description="Disordered" evidence="8">
    <location>
        <begin position="1561"/>
        <end position="1586"/>
    </location>
</feature>
<feature type="compositionally biased region" description="Polar residues" evidence="8">
    <location>
        <begin position="299"/>
        <end position="329"/>
    </location>
</feature>
<proteinExistence type="inferred from homology"/>
<feature type="compositionally biased region" description="Low complexity" evidence="8">
    <location>
        <begin position="682"/>
        <end position="694"/>
    </location>
</feature>
<comment type="subcellular location">
    <subcellularLocation>
        <location evidence="1">Nucleus</location>
    </subcellularLocation>
</comment>
<dbReference type="Proteomes" id="UP000284375">
    <property type="component" value="Unassembled WGS sequence"/>
</dbReference>
<dbReference type="GO" id="GO:0008270">
    <property type="term" value="F:zinc ion binding"/>
    <property type="evidence" value="ECO:0007669"/>
    <property type="project" value="UniProtKB-KW"/>
</dbReference>
<evidence type="ECO:0000256" key="4">
    <source>
        <dbReference type="ARBA" id="ARBA00022723"/>
    </source>
</evidence>
<protein>
    <submittedName>
        <fullName evidence="11">Uncharacterized protein</fullName>
    </submittedName>
</protein>
<dbReference type="CDD" id="cd00067">
    <property type="entry name" value="GAL4"/>
    <property type="match status" value="1"/>
</dbReference>
<evidence type="ECO:0000256" key="2">
    <source>
        <dbReference type="ARBA" id="ARBA00009679"/>
    </source>
</evidence>
<dbReference type="EMBL" id="LJZO01000003">
    <property type="protein sequence ID" value="ROW03522.1"/>
    <property type="molecule type" value="Genomic_DNA"/>
</dbReference>
<dbReference type="InterPro" id="IPR001138">
    <property type="entry name" value="Zn2Cys6_DnaBD"/>
</dbReference>
<feature type="region of interest" description="Disordered" evidence="8">
    <location>
        <begin position="682"/>
        <end position="841"/>
    </location>
</feature>
<keyword evidence="4" id="KW-0479">Metal-binding</keyword>
<accession>A0A423WJC0</accession>
<evidence type="ECO:0000256" key="1">
    <source>
        <dbReference type="ARBA" id="ARBA00004123"/>
    </source>
</evidence>
<dbReference type="PANTHER" id="PTHR13454:SF11">
    <property type="entry name" value="PROTEIN MCM10 HOMOLOG"/>
    <property type="match status" value="1"/>
</dbReference>
<evidence type="ECO:0000256" key="6">
    <source>
        <dbReference type="ARBA" id="ARBA00022833"/>
    </source>
</evidence>
<dbReference type="GO" id="GO:0003697">
    <property type="term" value="F:single-stranded DNA binding"/>
    <property type="evidence" value="ECO:0007669"/>
    <property type="project" value="InterPro"/>
</dbReference>
<feature type="compositionally biased region" description="Basic and acidic residues" evidence="8">
    <location>
        <begin position="125"/>
        <end position="139"/>
    </location>
</feature>
<feature type="region of interest" description="Disordered" evidence="8">
    <location>
        <begin position="1"/>
        <end position="329"/>
    </location>
</feature>
<feature type="region of interest" description="Disordered" evidence="8">
    <location>
        <begin position="1475"/>
        <end position="1494"/>
    </location>
</feature>
<dbReference type="InterPro" id="IPR012340">
    <property type="entry name" value="NA-bd_OB-fold"/>
</dbReference>
<keyword evidence="6" id="KW-0862">Zinc</keyword>
<sequence>MSSHAPGLEAQWPPRSPREALLGTPGGREKYRRMLAQRSTSPSPSKPRMSNTAMGDPMDLDDDDDEETLQLKLQQIQAQLRLKKLRKDKARAQQEPQGSPSQTSEQDSGRVSRPDSASTMRPGLRIKEIRRSDGTDGRPRSQQSQSVEVPASPVRKAQPPPTQASPSRVLLGIDKGLKGKDISLKRAPSQRKVQDESAESSQAPGGYMRRSRTPAAPEEKPRPSSFSERLAAARTEEKTRQETRAKAARSRSSAFDVSMQEMEDYKNKALELPEEPSPRDPGHTREEIMGTDRWKSGRLQRSNTAPSIGTTSRFGGGRTPSQSSQTQVASSFTSATTETDVSTSMQSASFEAYSGFHLAKRILPHQVVARATSGKTSFSIKDLLRQVKAPDWSLPDEVIDSVVFAIVASKSDPRHHKPQYDAETGKMKAPDRGKYMVLTLVDLQYEIELFLFNSGFERFWKLSTGTVVAILNPDIMPPPPGRQDTGRFSLTINSDADTILEIGTARDLGYCKSVKADGNLCNSWVNARRTEHCEFHTNTALSRTRSARMEINSTGGLGNGQVKGRDYSRSQDRTWRDSSEAKRKAKIAETHGSFDWDTRTRYFVNGGGRGQSAASLIDRDGIVGDTRERAEGLKRRLAAKEKERGIAKKLGEMGGGGMGSEYMRISGSAPIAGATTARTGSRAASRFGAGRSTATAVPSASSFKPDVRLPGVYLQSQDPERKTDARSLGLLAPRGSEMNISLSPIKRKRQDSTQSSNSSSFDNRPAAPSFTAANSTNRPAGGFGWGTSLKDKLSRMKTGERMSFHPSHSSHNSTSTSTTGNGSAAASGVALRDKDHSPVRKKTRFVTEKGIREAGRESLPGSVVIDKNVPPGTGSRNRLLTRQRKQQAMRAGVSDKKKFPRILPAPEQAKMCDNQQPTCSACKRRDTECTYTARQDTRSAEDQAEMGILRRENEALKRLIGDSDGTIERLKTLPEDEALALFHRFRATAGENSHNNVITAGSIVPPLQTSLEFELMIRHPISYPVVALVDSPMLTVPEPIPRPSQPRDKESTFAYAVSPQRSAALTQPSPPITERSDSQQRTPGWLGAPPPSGLCDERLYHIEVCNWTQVAIPNELAARLVSFYLTTDHPILGLFDADLFLRDLVGHKTDFCSPLLLDAVLCFACQGYVAIDPDAAGLGDAFFVEAERLYREEQTGGPLYQLAITTIAAMQLLSATATYQGKDEIAHKYLTESIGLARSNGLIAVGKADSARNWTDDHMDLVRAASHTAWGTFCHATLHGMNYQSTHIRIPPWLPIPGSIISRFDGPPVPFDLPSYMGNSFPELCKLMPIVNDILNNYYDHGDRIPPIARASVGLNFAERTYEKLLHWSDSLPLSMARGDGMPHHAATVHIQLHAAILDLFRPFLHGQPNQPLRLGSFTADVRTPSAIYAASVNQLKHLILVFRTRYQSCAHTSILWHNALLYVANACLPLQPSSHKGKQDHYQERDQGPEQAGAGVWRQDALWGGDHNRRVWFLACIAGYQDLAPQFDLVTKIVPGLLSIAILKRQMTAAEGRALMAQMKANTEHHSRLSRRHSEQLQDGGPSQLTAFQDASPQLAGYQDGAHQPPVYHDGTSQAPLYQEGVPQQMTGYQDAASILQDGADPYGASDLRIAPAFAVPDLTDPTRKSSPFVVDLNTASVNPSAGSIDVLARTFHELVMFDEFMIGEVASHQQN</sequence>
<dbReference type="STRING" id="252740.A0A423WJC0"/>
<evidence type="ECO:0000256" key="8">
    <source>
        <dbReference type="SAM" id="MobiDB-lite"/>
    </source>
</evidence>
<dbReference type="InterPro" id="IPR040184">
    <property type="entry name" value="Mcm10"/>
</dbReference>
<dbReference type="InterPro" id="IPR015408">
    <property type="entry name" value="Znf_Mcm10/DnaG"/>
</dbReference>
<feature type="compositionally biased region" description="Polar residues" evidence="8">
    <location>
        <begin position="37"/>
        <end position="53"/>
    </location>
</feature>
<feature type="compositionally biased region" description="Polar residues" evidence="8">
    <location>
        <begin position="95"/>
        <end position="106"/>
    </location>
</feature>
<comment type="similarity">
    <text evidence="2">Belongs to the MCM10 family.</text>
</comment>
<organism evidence="11 12">
    <name type="scientific">Cytospora chrysosperma</name>
    <name type="common">Cytospora canker fungus</name>
    <name type="synonym">Sphaeria chrysosperma</name>
    <dbReference type="NCBI Taxonomy" id="252740"/>
    <lineage>
        <taxon>Eukaryota</taxon>
        <taxon>Fungi</taxon>
        <taxon>Dikarya</taxon>
        <taxon>Ascomycota</taxon>
        <taxon>Pezizomycotina</taxon>
        <taxon>Sordariomycetes</taxon>
        <taxon>Sordariomycetidae</taxon>
        <taxon>Diaporthales</taxon>
        <taxon>Cytosporaceae</taxon>
        <taxon>Cytospora</taxon>
    </lineage>
</organism>
<evidence type="ECO:0000259" key="10">
    <source>
        <dbReference type="Pfam" id="PF22379"/>
    </source>
</evidence>
<keyword evidence="5" id="KW-0863">Zinc-finger</keyword>
<feature type="domain" description="MCM10 OB-fold" evidence="10">
    <location>
        <begin position="432"/>
        <end position="494"/>
    </location>
</feature>
<dbReference type="PANTHER" id="PTHR13454">
    <property type="entry name" value="PROTEIN MCM10 HOMOLOG"/>
    <property type="match status" value="1"/>
</dbReference>
<feature type="compositionally biased region" description="Basic and acidic residues" evidence="8">
    <location>
        <begin position="789"/>
        <end position="803"/>
    </location>
</feature>
<dbReference type="OrthoDB" id="10261408at2759"/>
<evidence type="ECO:0000313" key="11">
    <source>
        <dbReference type="EMBL" id="ROW03522.1"/>
    </source>
</evidence>
<feature type="compositionally biased region" description="Acidic residues" evidence="8">
    <location>
        <begin position="58"/>
        <end position="68"/>
    </location>
</feature>
<evidence type="ECO:0000256" key="3">
    <source>
        <dbReference type="ARBA" id="ARBA00022705"/>
    </source>
</evidence>
<feature type="compositionally biased region" description="Basic and acidic residues" evidence="8">
    <location>
        <begin position="263"/>
        <end position="295"/>
    </location>
</feature>
<reference evidence="11 12" key="1">
    <citation type="submission" date="2015-09" db="EMBL/GenBank/DDBJ databases">
        <title>Host preference determinants of Valsa canker pathogens revealed by comparative genomics.</title>
        <authorList>
            <person name="Yin Z."/>
            <person name="Huang L."/>
        </authorList>
    </citation>
    <scope>NUCLEOTIDE SEQUENCE [LARGE SCALE GENOMIC DNA]</scope>
    <source>
        <strain evidence="11 12">YSFL</strain>
    </source>
</reference>
<dbReference type="Gene3D" id="4.10.240.10">
    <property type="entry name" value="Zn(2)-C6 fungal-type DNA-binding domain"/>
    <property type="match status" value="1"/>
</dbReference>
<keyword evidence="3" id="KW-0235">DNA replication</keyword>
<comment type="caution">
    <text evidence="11">The sequence shown here is derived from an EMBL/GenBank/DDBJ whole genome shotgun (WGS) entry which is preliminary data.</text>
</comment>
<evidence type="ECO:0000256" key="7">
    <source>
        <dbReference type="ARBA" id="ARBA00023242"/>
    </source>
</evidence>
<dbReference type="GO" id="GO:0043596">
    <property type="term" value="C:nuclear replication fork"/>
    <property type="evidence" value="ECO:0007669"/>
    <property type="project" value="TreeGrafter"/>
</dbReference>
<keyword evidence="12" id="KW-1185">Reference proteome</keyword>
<evidence type="ECO:0000256" key="5">
    <source>
        <dbReference type="ARBA" id="ARBA00022771"/>
    </source>
</evidence>
<feature type="compositionally biased region" description="Basic and acidic residues" evidence="8">
    <location>
        <begin position="175"/>
        <end position="184"/>
    </location>
</feature>
<feature type="compositionally biased region" description="Low complexity" evidence="8">
    <location>
        <begin position="807"/>
        <end position="828"/>
    </location>
</feature>
<dbReference type="InterPro" id="IPR055065">
    <property type="entry name" value="OB_MCM10"/>
</dbReference>
<dbReference type="Pfam" id="PF09329">
    <property type="entry name" value="zf-primase"/>
    <property type="match status" value="1"/>
</dbReference>
<feature type="region of interest" description="Disordered" evidence="8">
    <location>
        <begin position="551"/>
        <end position="583"/>
    </location>
</feature>
<evidence type="ECO:0000313" key="12">
    <source>
        <dbReference type="Proteomes" id="UP000284375"/>
    </source>
</evidence>
<name>A0A423WJC0_CYTCH</name>
<dbReference type="GO" id="GO:0000981">
    <property type="term" value="F:DNA-binding transcription factor activity, RNA polymerase II-specific"/>
    <property type="evidence" value="ECO:0007669"/>
    <property type="project" value="InterPro"/>
</dbReference>
<dbReference type="CDD" id="cd12148">
    <property type="entry name" value="fungal_TF_MHR"/>
    <property type="match status" value="1"/>
</dbReference>
<feature type="compositionally biased region" description="Basic and acidic residues" evidence="8">
    <location>
        <begin position="563"/>
        <end position="583"/>
    </location>
</feature>
<feature type="compositionally biased region" description="Basic and acidic residues" evidence="8">
    <location>
        <begin position="1478"/>
        <end position="1489"/>
    </location>
</feature>
<feature type="domain" description="Zinc finger Mcm10/DnaG-type" evidence="9">
    <location>
        <begin position="503"/>
        <end position="548"/>
    </location>
</feature>
<dbReference type="GO" id="GO:0006270">
    <property type="term" value="P:DNA replication initiation"/>
    <property type="evidence" value="ECO:0007669"/>
    <property type="project" value="InterPro"/>
</dbReference>
<feature type="compositionally biased region" description="Basic and acidic residues" evidence="8">
    <location>
        <begin position="234"/>
        <end position="245"/>
    </location>
</feature>